<feature type="compositionally biased region" description="Basic and acidic residues" evidence="1">
    <location>
        <begin position="471"/>
        <end position="481"/>
    </location>
</feature>
<dbReference type="InterPro" id="IPR027417">
    <property type="entry name" value="P-loop_NTPase"/>
</dbReference>
<organism evidence="3 4">
    <name type="scientific">Tetradesmus obliquus</name>
    <name type="common">Green alga</name>
    <name type="synonym">Acutodesmus obliquus</name>
    <dbReference type="NCBI Taxonomy" id="3088"/>
    <lineage>
        <taxon>Eukaryota</taxon>
        <taxon>Viridiplantae</taxon>
        <taxon>Chlorophyta</taxon>
        <taxon>core chlorophytes</taxon>
        <taxon>Chlorophyceae</taxon>
        <taxon>CS clade</taxon>
        <taxon>Sphaeropleales</taxon>
        <taxon>Scenedesmaceae</taxon>
        <taxon>Tetradesmus</taxon>
    </lineage>
</organism>
<evidence type="ECO:0000259" key="2">
    <source>
        <dbReference type="SMART" id="SM00053"/>
    </source>
</evidence>
<reference evidence="3 4" key="1">
    <citation type="submission" date="2023-05" db="EMBL/GenBank/DDBJ databases">
        <title>A 100% complete, gapless, phased diploid assembly of the Scenedesmus obliquus UTEX 3031 genome.</title>
        <authorList>
            <person name="Biondi T.C."/>
            <person name="Hanschen E.R."/>
            <person name="Kwon T."/>
            <person name="Eng W."/>
            <person name="Kruse C.P.S."/>
            <person name="Koehler S.I."/>
            <person name="Kunde Y."/>
            <person name="Gleasner C.D."/>
            <person name="You Mak K.T."/>
            <person name="Polle J."/>
            <person name="Hovde B.T."/>
            <person name="Starkenburg S.R."/>
        </authorList>
    </citation>
    <scope>NUCLEOTIDE SEQUENCE [LARGE SCALE GENOMIC DNA]</scope>
    <source>
        <strain evidence="3 4">DOE0152z</strain>
    </source>
</reference>
<dbReference type="InterPro" id="IPR022812">
    <property type="entry name" value="Dynamin"/>
</dbReference>
<accession>A0ABY8UAY8</accession>
<dbReference type="InterPro" id="IPR045063">
    <property type="entry name" value="Dynamin_N"/>
</dbReference>
<proteinExistence type="predicted"/>
<dbReference type="SMART" id="SM00053">
    <property type="entry name" value="DYNc"/>
    <property type="match status" value="1"/>
</dbReference>
<feature type="region of interest" description="Disordered" evidence="1">
    <location>
        <begin position="454"/>
        <end position="536"/>
    </location>
</feature>
<dbReference type="PANTHER" id="PTHR11566:SF21">
    <property type="entry name" value="DYNAMIN RELATED PROTEIN 1, ISOFORM A"/>
    <property type="match status" value="1"/>
</dbReference>
<evidence type="ECO:0000256" key="1">
    <source>
        <dbReference type="SAM" id="MobiDB-lite"/>
    </source>
</evidence>
<protein>
    <recommendedName>
        <fullName evidence="2">Dynamin GTPase domain-containing protein</fullName>
    </recommendedName>
</protein>
<evidence type="ECO:0000313" key="3">
    <source>
        <dbReference type="EMBL" id="WIA17251.1"/>
    </source>
</evidence>
<gene>
    <name evidence="3" type="ORF">OEZ85_014124</name>
</gene>
<dbReference type="EMBL" id="CP126215">
    <property type="protein sequence ID" value="WIA17251.1"/>
    <property type="molecule type" value="Genomic_DNA"/>
</dbReference>
<sequence>MDTSKLRVPEVVEKLEKARPLLADVGVDLAYENPSIVVIGDQSTGKSSLLSKLTDLQLLVGDGTVTRAPLKIFIRPGTEHKATLQYQLRLPDYSNKHETVELSAGDLKDKPQCVADAIKAAQESMWTSLKVVRDAAGPNGLWQQHLLGCADDKHWLLKDYIELFVDLPGANGSFTVVDLPGLCTPIGKDSFTKELEAWVTDKIRSENTIILTAMTAEIAVSAGETNLSVANHLAHRVDPDCRRTLSIITKTDRALTKIPEVLQAALAKSENHETHTGCVLVATNPPVGLTEDDCLRQFEAVAEFAQLKKAGGGFGVKHLFRQLVELQGAMVMKEEPQQPGLLEKQEQRGRVEGEGSTAASYSVGGLDLACFQHWLASCTTGMLLLPGECFAQLQQLPAVERQRFVDALAEQGYMQLTATAEGAILVSPSGLRHMQDTLQDALLKALRHNSNAAVHGDASNASSSLQDEDERPQQDEGHHTEQQQLPAAGADGGGSGAGAAAGGSSNRQQQGEDMDTDSSDEQDEAGAGKPGAAAACVPDLPNNRCVRLRLTSKHWPDHGLKGTCRLDKDCTAADKKVTANFKCARDGVGLDLTLKMEACMMREEDCTIIGFKLTNIEAKAQAFDGTESSQSAAKSSGSSSGGSSHCAFMYLVRLSLGAREHPPDARPGSAGQPLDIELSNSKERVKVSLGNVDRTLTYKFGEVTLKSSLNIATALAGLSGMLGADLAVKEGNVGAHGSELALVTLDPAAQAAVGSWGDSSPCTVQAVRHPLNTLLCRESEADLREIKSNPGNQQEQHLGFKIYPSEDCLEQGLLRDGALKVQLAVLAVGGVFRDHESSMEKKGNMRQLAVHVPDGIVAGIEIGIGSLMLSKKRPARWECSLPGCKVHAPKK</sequence>
<feature type="domain" description="Dynamin GTPase" evidence="2">
    <location>
        <begin position="3"/>
        <end position="272"/>
    </location>
</feature>
<dbReference type="SUPFAM" id="SSF52540">
    <property type="entry name" value="P-loop containing nucleoside triphosphate hydrolases"/>
    <property type="match status" value="1"/>
</dbReference>
<dbReference type="Gene3D" id="3.40.50.300">
    <property type="entry name" value="P-loop containing nucleotide triphosphate hydrolases"/>
    <property type="match status" value="1"/>
</dbReference>
<name>A0ABY8UAY8_TETOB</name>
<dbReference type="InterPro" id="IPR001401">
    <property type="entry name" value="Dynamin_GTPase"/>
</dbReference>
<dbReference type="Proteomes" id="UP001244341">
    <property type="component" value="Chromosome 8b"/>
</dbReference>
<feature type="compositionally biased region" description="Gly residues" evidence="1">
    <location>
        <begin position="490"/>
        <end position="501"/>
    </location>
</feature>
<feature type="compositionally biased region" description="Acidic residues" evidence="1">
    <location>
        <begin position="512"/>
        <end position="524"/>
    </location>
</feature>
<dbReference type="PRINTS" id="PR00195">
    <property type="entry name" value="DYNAMIN"/>
</dbReference>
<evidence type="ECO:0000313" key="4">
    <source>
        <dbReference type="Proteomes" id="UP001244341"/>
    </source>
</evidence>
<dbReference type="Pfam" id="PF00350">
    <property type="entry name" value="Dynamin_N"/>
    <property type="match status" value="1"/>
</dbReference>
<keyword evidence="4" id="KW-1185">Reference proteome</keyword>
<feature type="compositionally biased region" description="Low complexity" evidence="1">
    <location>
        <begin position="525"/>
        <end position="535"/>
    </location>
</feature>
<feature type="region of interest" description="Disordered" evidence="1">
    <location>
        <begin position="624"/>
        <end position="643"/>
    </location>
</feature>
<feature type="compositionally biased region" description="Low complexity" evidence="1">
    <location>
        <begin position="628"/>
        <end position="643"/>
    </location>
</feature>
<dbReference type="PANTHER" id="PTHR11566">
    <property type="entry name" value="DYNAMIN"/>
    <property type="match status" value="1"/>
</dbReference>